<evidence type="ECO:0000259" key="3">
    <source>
        <dbReference type="Pfam" id="PF20434"/>
    </source>
</evidence>
<dbReference type="RefSeq" id="WP_344708231.1">
    <property type="nucleotide sequence ID" value="NZ_BAAAZD010000001.1"/>
</dbReference>
<evidence type="ECO:0000256" key="2">
    <source>
        <dbReference type="SAM" id="SignalP"/>
    </source>
</evidence>
<dbReference type="EMBL" id="BAAAZD010000001">
    <property type="protein sequence ID" value="GAA3996217.1"/>
    <property type="molecule type" value="Genomic_DNA"/>
</dbReference>
<gene>
    <name evidence="4" type="ORF">GCM10022211_01290</name>
</gene>
<dbReference type="Gene3D" id="3.40.50.1820">
    <property type="entry name" value="alpha/beta hydrolase"/>
    <property type="match status" value="1"/>
</dbReference>
<keyword evidence="1" id="KW-0378">Hydrolase</keyword>
<keyword evidence="5" id="KW-1185">Reference proteome</keyword>
<sequence length="335" mass="35138">MSGRRTLIGGAVLASVALIASHGALAQQTRRLPPECITPKLRVCLMLAGSLRQDCAISALADMPDQCRKAISEGAAGRAGPLPTGWREEAFGTDPRQKVEWIMPAGVDQKAPLLLFVHGGGWSIGDKRMEAGTKGAHFSAQGWAFASTNYRLVPAATVEQQAADVAAAIALLRRQPGIDPDRIVIMGHSAGAHLAALVASDPAYLKAAGVPLNAVKGVVLLDGAGYDVPAQIGDARNRAQAMYTQAFSTDPKRQAALSPVTHAAAPNAGRWLILPVERRQDSRTQSEKLAAALRTAGTSVELLPQAGKTHMTLNRELGTTGDPSTAVVDAFLNTL</sequence>
<feature type="signal peptide" evidence="2">
    <location>
        <begin position="1"/>
        <end position="26"/>
    </location>
</feature>
<evidence type="ECO:0000313" key="5">
    <source>
        <dbReference type="Proteomes" id="UP001501310"/>
    </source>
</evidence>
<protein>
    <recommendedName>
        <fullName evidence="3">BD-FAE-like domain-containing protein</fullName>
    </recommendedName>
</protein>
<dbReference type="Proteomes" id="UP001501310">
    <property type="component" value="Unassembled WGS sequence"/>
</dbReference>
<evidence type="ECO:0000256" key="1">
    <source>
        <dbReference type="ARBA" id="ARBA00022801"/>
    </source>
</evidence>
<dbReference type="Pfam" id="PF20434">
    <property type="entry name" value="BD-FAE"/>
    <property type="match status" value="1"/>
</dbReference>
<dbReference type="InterPro" id="IPR029058">
    <property type="entry name" value="AB_hydrolase_fold"/>
</dbReference>
<proteinExistence type="predicted"/>
<comment type="caution">
    <text evidence="4">The sequence shown here is derived from an EMBL/GenBank/DDBJ whole genome shotgun (WGS) entry which is preliminary data.</text>
</comment>
<feature type="chain" id="PRO_5047240739" description="BD-FAE-like domain-containing protein" evidence="2">
    <location>
        <begin position="27"/>
        <end position="335"/>
    </location>
</feature>
<reference evidence="5" key="1">
    <citation type="journal article" date="2019" name="Int. J. Syst. Evol. Microbiol.">
        <title>The Global Catalogue of Microorganisms (GCM) 10K type strain sequencing project: providing services to taxonomists for standard genome sequencing and annotation.</title>
        <authorList>
            <consortium name="The Broad Institute Genomics Platform"/>
            <consortium name="The Broad Institute Genome Sequencing Center for Infectious Disease"/>
            <person name="Wu L."/>
            <person name="Ma J."/>
        </authorList>
    </citation>
    <scope>NUCLEOTIDE SEQUENCE [LARGE SCALE GENOMIC DNA]</scope>
    <source>
        <strain evidence="5">JCM 16603</strain>
    </source>
</reference>
<name>A0ABP7REC1_9SPHN</name>
<organism evidence="4 5">
    <name type="scientific">Sphingomonas humi</name>
    <dbReference type="NCBI Taxonomy" id="335630"/>
    <lineage>
        <taxon>Bacteria</taxon>
        <taxon>Pseudomonadati</taxon>
        <taxon>Pseudomonadota</taxon>
        <taxon>Alphaproteobacteria</taxon>
        <taxon>Sphingomonadales</taxon>
        <taxon>Sphingomonadaceae</taxon>
        <taxon>Sphingomonas</taxon>
    </lineage>
</organism>
<dbReference type="InterPro" id="IPR049492">
    <property type="entry name" value="BD-FAE-like_dom"/>
</dbReference>
<evidence type="ECO:0000313" key="4">
    <source>
        <dbReference type="EMBL" id="GAA3996217.1"/>
    </source>
</evidence>
<dbReference type="InterPro" id="IPR050300">
    <property type="entry name" value="GDXG_lipolytic_enzyme"/>
</dbReference>
<dbReference type="SUPFAM" id="SSF53474">
    <property type="entry name" value="alpha/beta-Hydrolases"/>
    <property type="match status" value="1"/>
</dbReference>
<keyword evidence="2" id="KW-0732">Signal</keyword>
<dbReference type="PANTHER" id="PTHR48081">
    <property type="entry name" value="AB HYDROLASE SUPERFAMILY PROTEIN C4A8.06C"/>
    <property type="match status" value="1"/>
</dbReference>
<dbReference type="PANTHER" id="PTHR48081:SF33">
    <property type="entry name" value="KYNURENINE FORMAMIDASE"/>
    <property type="match status" value="1"/>
</dbReference>
<feature type="domain" description="BD-FAE-like" evidence="3">
    <location>
        <begin position="103"/>
        <end position="200"/>
    </location>
</feature>
<accession>A0ABP7REC1</accession>